<sequence>TSRDGQRGDVRFGDWNGVSAGYYPRVVSDPWINPPIGMTPHFEFRSRIVFDQHFNPQVGNSQQVGFAPAVAYDSRYHP</sequence>
<accession>A0A164FC98</accession>
<keyword evidence="2" id="KW-1185">Reference proteome</keyword>
<organism evidence="1 2">
    <name type="scientific">Daphnia magna</name>
    <dbReference type="NCBI Taxonomy" id="35525"/>
    <lineage>
        <taxon>Eukaryota</taxon>
        <taxon>Metazoa</taxon>
        <taxon>Ecdysozoa</taxon>
        <taxon>Arthropoda</taxon>
        <taxon>Crustacea</taxon>
        <taxon>Branchiopoda</taxon>
        <taxon>Diplostraca</taxon>
        <taxon>Cladocera</taxon>
        <taxon>Anomopoda</taxon>
        <taxon>Daphniidae</taxon>
        <taxon>Daphnia</taxon>
    </lineage>
</organism>
<name>A0A164FC98_9CRUS</name>
<dbReference type="EMBL" id="LRGB01020592">
    <property type="protein sequence ID" value="KZR97649.1"/>
    <property type="molecule type" value="Genomic_DNA"/>
</dbReference>
<evidence type="ECO:0000313" key="1">
    <source>
        <dbReference type="EMBL" id="KZR97649.1"/>
    </source>
</evidence>
<gene>
    <name evidence="1" type="ORF">APZ42_007355</name>
</gene>
<proteinExistence type="predicted"/>
<dbReference type="Proteomes" id="UP000076858">
    <property type="component" value="Unassembled WGS sequence"/>
</dbReference>
<evidence type="ECO:0000313" key="2">
    <source>
        <dbReference type="Proteomes" id="UP000076858"/>
    </source>
</evidence>
<dbReference type="AlphaFoldDB" id="A0A164FC98"/>
<reference evidence="1 2" key="1">
    <citation type="submission" date="2016-03" db="EMBL/GenBank/DDBJ databases">
        <title>EvidentialGene: Evidence-directed Construction of Genes on Genomes.</title>
        <authorList>
            <person name="Gilbert D.G."/>
            <person name="Choi J.-H."/>
            <person name="Mockaitis K."/>
            <person name="Colbourne J."/>
            <person name="Pfrender M."/>
        </authorList>
    </citation>
    <scope>NUCLEOTIDE SEQUENCE [LARGE SCALE GENOMIC DNA]</scope>
    <source>
        <strain evidence="1 2">Xinb3</strain>
        <tissue evidence="1">Complete organism</tissue>
    </source>
</reference>
<protein>
    <submittedName>
        <fullName evidence="1">Uncharacterized protein</fullName>
    </submittedName>
</protein>
<comment type="caution">
    <text evidence="1">The sequence shown here is derived from an EMBL/GenBank/DDBJ whole genome shotgun (WGS) entry which is preliminary data.</text>
</comment>
<feature type="non-terminal residue" evidence="1">
    <location>
        <position position="1"/>
    </location>
</feature>